<dbReference type="Proteomes" id="UP000192902">
    <property type="component" value="Chromosome"/>
</dbReference>
<dbReference type="Gene3D" id="3.30.70.100">
    <property type="match status" value="1"/>
</dbReference>
<dbReference type="InterPro" id="IPR023299">
    <property type="entry name" value="ATPase_P-typ_cyto_dom_N"/>
</dbReference>
<evidence type="ECO:0000256" key="1">
    <source>
        <dbReference type="ARBA" id="ARBA00004127"/>
    </source>
</evidence>
<evidence type="ECO:0000313" key="19">
    <source>
        <dbReference type="Proteomes" id="UP000192902"/>
    </source>
</evidence>
<dbReference type="PANTHER" id="PTHR43520:SF8">
    <property type="entry name" value="P-TYPE CU(+) TRANSPORTER"/>
    <property type="match status" value="1"/>
</dbReference>
<dbReference type="GO" id="GO:0055070">
    <property type="term" value="P:copper ion homeostasis"/>
    <property type="evidence" value="ECO:0007669"/>
    <property type="project" value="TreeGrafter"/>
</dbReference>
<proteinExistence type="inferred from homology"/>
<dbReference type="SFLD" id="SFLDS00003">
    <property type="entry name" value="Haloacid_Dehalogenase"/>
    <property type="match status" value="1"/>
</dbReference>
<dbReference type="PROSITE" id="PS50846">
    <property type="entry name" value="HMA_2"/>
    <property type="match status" value="1"/>
</dbReference>
<feature type="transmembrane region" description="Helical" evidence="16">
    <location>
        <begin position="83"/>
        <end position="100"/>
    </location>
</feature>
<evidence type="ECO:0000256" key="15">
    <source>
        <dbReference type="ARBA" id="ARBA00047424"/>
    </source>
</evidence>
<dbReference type="InterPro" id="IPR059000">
    <property type="entry name" value="ATPase_P-type_domA"/>
</dbReference>
<dbReference type="GO" id="GO:0005524">
    <property type="term" value="F:ATP binding"/>
    <property type="evidence" value="ECO:0007669"/>
    <property type="project" value="UniProtKB-UniRule"/>
</dbReference>
<evidence type="ECO:0000256" key="3">
    <source>
        <dbReference type="ARBA" id="ARBA00006024"/>
    </source>
</evidence>
<sequence length="705" mass="78782">MQELRLKIGKMTCTNCSNAIERVCKKIDGVSDVSVSYVNSSGIFLVENLKLKDKISQKIKELGFEILEEENLEIDEKKRVLKLKINLFLSIVLSLVIMYFEMFVKSENSKSLQMFLAFFAIFYCGRGFFYHALAGLRYKNLDMNTLVSLGALSSFVYSVFVYFGFFAREEHLYFSGGAMIISFVLLGKFLEERIQFKALKYQRKLEKIDTKKVKILDKDGNIKESSSAFVKAGDILLLDEGENVSVDGVILEGKAELDLSFLNGEFLPILKQAGDEILAGSFIISGNLKIKASKKAMDSTLEQLKDLVFKAGSIKTPLSNLANKISAYFVAMIIILACCVFIFWSIKENLSIAFLHSCAVLLISCPCALGLATPIVLTRAFEKAAKNFILIQNPAALENLSQIQCVVFDKTGTLTENNLSVFKHNLAQKDFEKLAHIESFSPHPIAQAIFKASHLEKKPLQAEIQTLVGKGLIYKEQEDIFLVGNEEFLKENEIPFESVKEFLNQYENEAPIQVYFAKNQKCLGGVALSNALKNGAKELIQNLKKENIQSIILSGDNLKSVQKTALELGIDEFYASLKPEEKFEFIRAKEKEEKVLFVGDGINDAIAMNLASASMSFAQASELAKKTGDFILIREDLSAIVMCFELSKRIKTLIKFNLFWAFIYNICCIPIAAGILPFIVLSPHIAALAMCFSSLAVVLNSLRKI</sequence>
<dbReference type="OrthoDB" id="2490525at2"/>
<dbReference type="EC" id="7.2.2.9" evidence="13"/>
<dbReference type="NCBIfam" id="TIGR01511">
    <property type="entry name" value="ATPase-IB1_Cu"/>
    <property type="match status" value="1"/>
</dbReference>
<comment type="function">
    <text evidence="12">Probably involved in copper export.</text>
</comment>
<dbReference type="SFLD" id="SFLDF00027">
    <property type="entry name" value="p-type_atpase"/>
    <property type="match status" value="1"/>
</dbReference>
<dbReference type="Gene3D" id="3.40.1110.10">
    <property type="entry name" value="Calcium-transporting ATPase, cytoplasmic domain N"/>
    <property type="match status" value="1"/>
</dbReference>
<evidence type="ECO:0000256" key="5">
    <source>
        <dbReference type="ARBA" id="ARBA00022692"/>
    </source>
</evidence>
<dbReference type="InterPro" id="IPR027256">
    <property type="entry name" value="P-typ_ATPase_IB"/>
</dbReference>
<evidence type="ECO:0000256" key="14">
    <source>
        <dbReference type="ARBA" id="ARBA00040690"/>
    </source>
</evidence>
<evidence type="ECO:0000256" key="2">
    <source>
        <dbReference type="ARBA" id="ARBA00004236"/>
    </source>
</evidence>
<gene>
    <name evidence="18" type="primary">copA</name>
    <name evidence="18" type="ORF">CCUN_1198</name>
</gene>
<evidence type="ECO:0000256" key="8">
    <source>
        <dbReference type="ARBA" id="ARBA00022840"/>
    </source>
</evidence>
<keyword evidence="10 16" id="KW-1133">Transmembrane helix</keyword>
<reference evidence="18 19" key="1">
    <citation type="submission" date="2017-04" db="EMBL/GenBank/DDBJ databases">
        <title>Complete genome sequence of the Campylobacter cuniculorum type strain LMG24588.</title>
        <authorList>
            <person name="Miller W.G."/>
            <person name="Yee E."/>
            <person name="Revez J."/>
            <person name="Bono J.L."/>
            <person name="Rossi M."/>
        </authorList>
    </citation>
    <scope>NUCLEOTIDE SEQUENCE [LARGE SCALE GENOMIC DNA]</scope>
    <source>
        <strain evidence="18 19">LMG 24588</strain>
    </source>
</reference>
<evidence type="ECO:0000256" key="16">
    <source>
        <dbReference type="RuleBase" id="RU362081"/>
    </source>
</evidence>
<dbReference type="CDD" id="cd00371">
    <property type="entry name" value="HMA"/>
    <property type="match status" value="1"/>
</dbReference>
<feature type="transmembrane region" description="Helical" evidence="16">
    <location>
        <begin position="171"/>
        <end position="190"/>
    </location>
</feature>
<dbReference type="InterPro" id="IPR036163">
    <property type="entry name" value="HMA_dom_sf"/>
</dbReference>
<dbReference type="InterPro" id="IPR001757">
    <property type="entry name" value="P_typ_ATPase"/>
</dbReference>
<keyword evidence="16" id="KW-1003">Cell membrane</keyword>
<feature type="transmembrane region" description="Helical" evidence="16">
    <location>
        <begin position="352"/>
        <end position="377"/>
    </location>
</feature>
<dbReference type="InterPro" id="IPR006121">
    <property type="entry name" value="HMA_dom"/>
</dbReference>
<dbReference type="InterPro" id="IPR008250">
    <property type="entry name" value="ATPase_P-typ_transduc_dom_A_sf"/>
</dbReference>
<dbReference type="Gene3D" id="3.40.50.1000">
    <property type="entry name" value="HAD superfamily/HAD-like"/>
    <property type="match status" value="1"/>
</dbReference>
<dbReference type="PROSITE" id="PS00154">
    <property type="entry name" value="ATPASE_E1_E2"/>
    <property type="match status" value="1"/>
</dbReference>
<protein>
    <recommendedName>
        <fullName evidence="14">Copper-transporting ATPase</fullName>
        <ecNumber evidence="13">7.2.2.9</ecNumber>
    </recommendedName>
</protein>
<dbReference type="SUPFAM" id="SSF56784">
    <property type="entry name" value="HAD-like"/>
    <property type="match status" value="1"/>
</dbReference>
<dbReference type="EMBL" id="CP020867">
    <property type="protein sequence ID" value="ARJ56791.1"/>
    <property type="molecule type" value="Genomic_DNA"/>
</dbReference>
<comment type="similarity">
    <text evidence="3 16">Belongs to the cation transport ATPase (P-type) (TC 3.A.3) family. Type IB subfamily.</text>
</comment>
<feature type="transmembrane region" description="Helical" evidence="16">
    <location>
        <begin position="112"/>
        <end position="133"/>
    </location>
</feature>
<dbReference type="GO" id="GO:0043682">
    <property type="term" value="F:P-type divalent copper transporter activity"/>
    <property type="evidence" value="ECO:0007669"/>
    <property type="project" value="UniProtKB-EC"/>
</dbReference>
<name>A0A1W6BXH8_9BACT</name>
<evidence type="ECO:0000256" key="10">
    <source>
        <dbReference type="ARBA" id="ARBA00022989"/>
    </source>
</evidence>
<dbReference type="PANTHER" id="PTHR43520">
    <property type="entry name" value="ATP7, ISOFORM B"/>
    <property type="match status" value="1"/>
</dbReference>
<dbReference type="eggNOG" id="COG2217">
    <property type="taxonomic scope" value="Bacteria"/>
</dbReference>
<comment type="subcellular location">
    <subcellularLocation>
        <location evidence="2 16">Cell membrane</location>
    </subcellularLocation>
    <subcellularLocation>
        <location evidence="1">Endomembrane system</location>
        <topology evidence="1">Multi-pass membrane protein</topology>
    </subcellularLocation>
</comment>
<dbReference type="SUPFAM" id="SSF81653">
    <property type="entry name" value="Calcium ATPase, transduction domain A"/>
    <property type="match status" value="1"/>
</dbReference>
<dbReference type="GO" id="GO:0012505">
    <property type="term" value="C:endomembrane system"/>
    <property type="evidence" value="ECO:0007669"/>
    <property type="project" value="UniProtKB-SubCell"/>
</dbReference>
<dbReference type="Pfam" id="PF00403">
    <property type="entry name" value="HMA"/>
    <property type="match status" value="1"/>
</dbReference>
<dbReference type="AlphaFoldDB" id="A0A1W6BXH8"/>
<dbReference type="Pfam" id="PF00122">
    <property type="entry name" value="E1-E2_ATPase"/>
    <property type="match status" value="1"/>
</dbReference>
<comment type="catalytic activity">
    <reaction evidence="15">
        <text>Cu(2+)(in) + ATP + H2O = Cu(2+)(out) + ADP + phosphate + H(+)</text>
        <dbReference type="Rhea" id="RHEA:10376"/>
        <dbReference type="ChEBI" id="CHEBI:15377"/>
        <dbReference type="ChEBI" id="CHEBI:15378"/>
        <dbReference type="ChEBI" id="CHEBI:29036"/>
        <dbReference type="ChEBI" id="CHEBI:30616"/>
        <dbReference type="ChEBI" id="CHEBI:43474"/>
        <dbReference type="ChEBI" id="CHEBI:456216"/>
        <dbReference type="EC" id="7.2.2.9"/>
    </reaction>
</comment>
<feature type="transmembrane region" description="Helical" evidence="16">
    <location>
        <begin position="145"/>
        <end position="165"/>
    </location>
</feature>
<keyword evidence="8 16" id="KW-0067">ATP-binding</keyword>
<dbReference type="GO" id="GO:0005507">
    <property type="term" value="F:copper ion binding"/>
    <property type="evidence" value="ECO:0007669"/>
    <property type="project" value="TreeGrafter"/>
</dbReference>
<evidence type="ECO:0000256" key="9">
    <source>
        <dbReference type="ARBA" id="ARBA00022967"/>
    </source>
</evidence>
<dbReference type="SUPFAM" id="SSF55008">
    <property type="entry name" value="HMA, heavy metal-associated domain"/>
    <property type="match status" value="1"/>
</dbReference>
<dbReference type="SUPFAM" id="SSF81665">
    <property type="entry name" value="Calcium ATPase, transmembrane domain M"/>
    <property type="match status" value="1"/>
</dbReference>
<dbReference type="PRINTS" id="PR00119">
    <property type="entry name" value="CATATPASE"/>
</dbReference>
<evidence type="ECO:0000256" key="13">
    <source>
        <dbReference type="ARBA" id="ARBA00038904"/>
    </source>
</evidence>
<keyword evidence="11 16" id="KW-0472">Membrane</keyword>
<feature type="transmembrane region" description="Helical" evidence="16">
    <location>
        <begin position="685"/>
        <end position="702"/>
    </location>
</feature>
<dbReference type="GO" id="GO:0005886">
    <property type="term" value="C:plasma membrane"/>
    <property type="evidence" value="ECO:0007669"/>
    <property type="project" value="UniProtKB-SubCell"/>
</dbReference>
<keyword evidence="7 16" id="KW-0547">Nucleotide-binding</keyword>
<evidence type="ECO:0000256" key="6">
    <source>
        <dbReference type="ARBA" id="ARBA00022723"/>
    </source>
</evidence>
<evidence type="ECO:0000256" key="7">
    <source>
        <dbReference type="ARBA" id="ARBA00022741"/>
    </source>
</evidence>
<dbReference type="Gene3D" id="2.70.150.10">
    <property type="entry name" value="Calcium-transporting ATPase, cytoplasmic transduction domain A"/>
    <property type="match status" value="1"/>
</dbReference>
<feature type="domain" description="HMA" evidence="17">
    <location>
        <begin position="2"/>
        <end position="67"/>
    </location>
</feature>
<dbReference type="NCBIfam" id="TIGR01525">
    <property type="entry name" value="ATPase-IB_hvy"/>
    <property type="match status" value="1"/>
</dbReference>
<dbReference type="SFLD" id="SFLDG00002">
    <property type="entry name" value="C1.7:_P-type_atpase_like"/>
    <property type="match status" value="1"/>
</dbReference>
<dbReference type="KEGG" id="ccun:CCUN_1198"/>
<keyword evidence="5 16" id="KW-0812">Transmembrane</keyword>
<accession>A0A1W6BXH8</accession>
<dbReference type="InterPro" id="IPR023214">
    <property type="entry name" value="HAD_sf"/>
</dbReference>
<evidence type="ECO:0000259" key="17">
    <source>
        <dbReference type="PROSITE" id="PS50846"/>
    </source>
</evidence>
<dbReference type="STRING" id="1121267.CCUN_1198"/>
<dbReference type="InterPro" id="IPR036412">
    <property type="entry name" value="HAD-like_sf"/>
</dbReference>
<feature type="transmembrane region" description="Helical" evidence="16">
    <location>
        <begin position="325"/>
        <end position="346"/>
    </location>
</feature>
<evidence type="ECO:0000256" key="4">
    <source>
        <dbReference type="ARBA" id="ARBA00022553"/>
    </source>
</evidence>
<keyword evidence="4" id="KW-0597">Phosphoprotein</keyword>
<dbReference type="RefSeq" id="WP_027305702.1">
    <property type="nucleotide sequence ID" value="NZ_CP020867.1"/>
</dbReference>
<keyword evidence="9" id="KW-1278">Translocase</keyword>
<dbReference type="InterPro" id="IPR044492">
    <property type="entry name" value="P_typ_ATPase_HD_dom"/>
</dbReference>
<keyword evidence="6 16" id="KW-0479">Metal-binding</keyword>
<dbReference type="GO" id="GO:0016887">
    <property type="term" value="F:ATP hydrolysis activity"/>
    <property type="evidence" value="ECO:0007669"/>
    <property type="project" value="InterPro"/>
</dbReference>
<evidence type="ECO:0000256" key="12">
    <source>
        <dbReference type="ARBA" id="ARBA00037143"/>
    </source>
</evidence>
<dbReference type="NCBIfam" id="TIGR01494">
    <property type="entry name" value="ATPase_P-type"/>
    <property type="match status" value="1"/>
</dbReference>
<evidence type="ECO:0000313" key="18">
    <source>
        <dbReference type="EMBL" id="ARJ56791.1"/>
    </source>
</evidence>
<organism evidence="18 19">
    <name type="scientific">Campylobacter cuniculorum DSM 23162 = LMG 24588</name>
    <dbReference type="NCBI Taxonomy" id="1121267"/>
    <lineage>
        <taxon>Bacteria</taxon>
        <taxon>Pseudomonadati</taxon>
        <taxon>Campylobacterota</taxon>
        <taxon>Epsilonproteobacteria</taxon>
        <taxon>Campylobacterales</taxon>
        <taxon>Campylobacteraceae</taxon>
        <taxon>Campylobacter</taxon>
    </lineage>
</organism>
<feature type="transmembrane region" description="Helical" evidence="16">
    <location>
        <begin position="658"/>
        <end position="679"/>
    </location>
</feature>
<dbReference type="InterPro" id="IPR018303">
    <property type="entry name" value="ATPase_P-typ_P_site"/>
</dbReference>
<dbReference type="InterPro" id="IPR023298">
    <property type="entry name" value="ATPase_P-typ_TM_dom_sf"/>
</dbReference>
<evidence type="ECO:0000256" key="11">
    <source>
        <dbReference type="ARBA" id="ARBA00023136"/>
    </source>
</evidence>
<dbReference type="Pfam" id="PF00702">
    <property type="entry name" value="Hydrolase"/>
    <property type="match status" value="1"/>
</dbReference>